<protein>
    <submittedName>
        <fullName evidence="1">Uncharacterized protein</fullName>
    </submittedName>
</protein>
<keyword evidence="2" id="KW-1185">Reference proteome</keyword>
<organism evidence="1 2">
    <name type="scientific">Fusarium solani</name>
    <name type="common">Filamentous fungus</name>
    <dbReference type="NCBI Taxonomy" id="169388"/>
    <lineage>
        <taxon>Eukaryota</taxon>
        <taxon>Fungi</taxon>
        <taxon>Dikarya</taxon>
        <taxon>Ascomycota</taxon>
        <taxon>Pezizomycotina</taxon>
        <taxon>Sordariomycetes</taxon>
        <taxon>Hypocreomycetidae</taxon>
        <taxon>Hypocreales</taxon>
        <taxon>Nectriaceae</taxon>
        <taxon>Fusarium</taxon>
        <taxon>Fusarium solani species complex</taxon>
    </lineage>
</organism>
<sequence length="271" mass="29958">MDVNETLTSFTRDDQDSAFAKFQISHPFLIHASSNVFSHAKAFFVLKSKTWTLFDQILTDGHALVRPPWASNSDQELEYLAMMEWACSVAHAPLTLLISSHNDPPRDNKKMLRPQISKLIGMNEIHLSKHVTTGTSELEKNLVRREALFVSAISGQAKFVQKLLSQVMADVCKQDSSAFNIAALAGDMGITGQFLDACVACKGTRQCLEPALFAVAQGGSLEVVQLFIDKVNSLSAYSWQRAQMTASSYHHGQIVEMLTKAGVTRTISPRR</sequence>
<dbReference type="InterPro" id="IPR036770">
    <property type="entry name" value="Ankyrin_rpt-contain_sf"/>
</dbReference>
<evidence type="ECO:0000313" key="1">
    <source>
        <dbReference type="EMBL" id="KAH7264628.1"/>
    </source>
</evidence>
<accession>A0A9P9KK30</accession>
<reference evidence="1" key="1">
    <citation type="journal article" date="2021" name="Nat. Commun.">
        <title>Genetic determinants of endophytism in the Arabidopsis root mycobiome.</title>
        <authorList>
            <person name="Mesny F."/>
            <person name="Miyauchi S."/>
            <person name="Thiergart T."/>
            <person name="Pickel B."/>
            <person name="Atanasova L."/>
            <person name="Karlsson M."/>
            <person name="Huettel B."/>
            <person name="Barry K.W."/>
            <person name="Haridas S."/>
            <person name="Chen C."/>
            <person name="Bauer D."/>
            <person name="Andreopoulos W."/>
            <person name="Pangilinan J."/>
            <person name="LaButti K."/>
            <person name="Riley R."/>
            <person name="Lipzen A."/>
            <person name="Clum A."/>
            <person name="Drula E."/>
            <person name="Henrissat B."/>
            <person name="Kohler A."/>
            <person name="Grigoriev I.V."/>
            <person name="Martin F.M."/>
            <person name="Hacquard S."/>
        </authorList>
    </citation>
    <scope>NUCLEOTIDE SEQUENCE</scope>
    <source>
        <strain evidence="1">FSSC 5 MPI-SDFR-AT-0091</strain>
    </source>
</reference>
<name>A0A9P9KK30_FUSSL</name>
<comment type="caution">
    <text evidence="1">The sequence shown here is derived from an EMBL/GenBank/DDBJ whole genome shotgun (WGS) entry which is preliminary data.</text>
</comment>
<dbReference type="Proteomes" id="UP000736672">
    <property type="component" value="Unassembled WGS sequence"/>
</dbReference>
<dbReference type="AlphaFoldDB" id="A0A9P9KK30"/>
<dbReference type="SUPFAM" id="SSF48403">
    <property type="entry name" value="Ankyrin repeat"/>
    <property type="match status" value="1"/>
</dbReference>
<dbReference type="EMBL" id="JAGTJS010000007">
    <property type="protein sequence ID" value="KAH7264628.1"/>
    <property type="molecule type" value="Genomic_DNA"/>
</dbReference>
<proteinExistence type="predicted"/>
<gene>
    <name evidence="1" type="ORF">B0J15DRAFT_547388</name>
</gene>
<evidence type="ECO:0000313" key="2">
    <source>
        <dbReference type="Proteomes" id="UP000736672"/>
    </source>
</evidence>
<dbReference type="Gene3D" id="1.25.40.20">
    <property type="entry name" value="Ankyrin repeat-containing domain"/>
    <property type="match status" value="1"/>
</dbReference>